<protein>
    <submittedName>
        <fullName evidence="1">Uncharacterized protein</fullName>
    </submittedName>
</protein>
<dbReference type="Proteomes" id="UP001165960">
    <property type="component" value="Unassembled WGS sequence"/>
</dbReference>
<accession>A0ACC2SVP6</accession>
<evidence type="ECO:0000313" key="1">
    <source>
        <dbReference type="EMBL" id="KAJ9066345.1"/>
    </source>
</evidence>
<gene>
    <name evidence="1" type="ORF">DSO57_1010556</name>
</gene>
<dbReference type="EMBL" id="QTSX02004295">
    <property type="protein sequence ID" value="KAJ9066345.1"/>
    <property type="molecule type" value="Genomic_DNA"/>
</dbReference>
<keyword evidence="2" id="KW-1185">Reference proteome</keyword>
<comment type="caution">
    <text evidence="1">The sequence shown here is derived from an EMBL/GenBank/DDBJ whole genome shotgun (WGS) entry which is preliminary data.</text>
</comment>
<organism evidence="1 2">
    <name type="scientific">Entomophthora muscae</name>
    <dbReference type="NCBI Taxonomy" id="34485"/>
    <lineage>
        <taxon>Eukaryota</taxon>
        <taxon>Fungi</taxon>
        <taxon>Fungi incertae sedis</taxon>
        <taxon>Zoopagomycota</taxon>
        <taxon>Entomophthoromycotina</taxon>
        <taxon>Entomophthoromycetes</taxon>
        <taxon>Entomophthorales</taxon>
        <taxon>Entomophthoraceae</taxon>
        <taxon>Entomophthora</taxon>
    </lineage>
</organism>
<sequence>MSSDYDFFASSPLTSIPSSPPALLSRPRPTVGLSFASSEEPVDFHWTSDASSSFEEPSVARLDLPTQRHAISHPEKVEIINQPQIEVPAKTSRHASVRLQTNTSCATASPASSTPPPAKFNFDPRIYNQKYLLQKYPNTFFLRKIVDILNIPIEDLVLALESTVCAEGKPLLIRNFHKLPQFDRNLFSLEWLKANKEEVEVAVRNLEKSEDVPMPFSEFLDRNQGKSHKDIKYYGKDIECPPEWHEHAKELLPSYLGANDLNCKLLIMTIIYF</sequence>
<proteinExistence type="predicted"/>
<name>A0ACC2SVP6_9FUNG</name>
<reference evidence="1" key="1">
    <citation type="submission" date="2022-04" db="EMBL/GenBank/DDBJ databases">
        <title>Genome of the entomopathogenic fungus Entomophthora muscae.</title>
        <authorList>
            <person name="Elya C."/>
            <person name="Lovett B.R."/>
            <person name="Lee E."/>
            <person name="Macias A.M."/>
            <person name="Hajek A.E."/>
            <person name="De Bivort B.L."/>
            <person name="Kasson M.T."/>
            <person name="De Fine Licht H.H."/>
            <person name="Stajich J.E."/>
        </authorList>
    </citation>
    <scope>NUCLEOTIDE SEQUENCE</scope>
    <source>
        <strain evidence="1">Berkeley</strain>
    </source>
</reference>
<evidence type="ECO:0000313" key="2">
    <source>
        <dbReference type="Proteomes" id="UP001165960"/>
    </source>
</evidence>